<comment type="caution">
    <text evidence="2">The sequence shown here is derived from an EMBL/GenBank/DDBJ whole genome shotgun (WGS) entry which is preliminary data.</text>
</comment>
<dbReference type="PANTHER" id="PTHR33647">
    <property type="entry name" value="OS01G0793900 PROTEIN"/>
    <property type="match status" value="1"/>
</dbReference>
<protein>
    <submittedName>
        <fullName evidence="2">Uncharacterized protein</fullName>
    </submittedName>
</protein>
<name>A0AAN9MRP4_CANGL</name>
<accession>A0AAN9MRP4</accession>
<dbReference type="EMBL" id="JAYMYQ010000001">
    <property type="protein sequence ID" value="KAK7359770.1"/>
    <property type="molecule type" value="Genomic_DNA"/>
</dbReference>
<feature type="region of interest" description="Disordered" evidence="1">
    <location>
        <begin position="101"/>
        <end position="123"/>
    </location>
</feature>
<dbReference type="PANTHER" id="PTHR33647:SF10">
    <property type="entry name" value="DUF4228 DOMAIN-CONTAINING PROTEIN"/>
    <property type="match status" value="1"/>
</dbReference>
<gene>
    <name evidence="2" type="ORF">VNO77_01735</name>
</gene>
<sequence length="123" mass="13717">MGNCCKTASSMDWAGEDWDSLSSKHKRKMNPKVFDEVGDLSLGNVEKERLLGALRASSGSDGKVKIKISKKELAELLGRKEKHASAEQVLVRLIHARDHVSNEHNDAHHKPWKPVLQSIPEVN</sequence>
<organism evidence="2 3">
    <name type="scientific">Canavalia gladiata</name>
    <name type="common">Sword bean</name>
    <name type="synonym">Dolichos gladiatus</name>
    <dbReference type="NCBI Taxonomy" id="3824"/>
    <lineage>
        <taxon>Eukaryota</taxon>
        <taxon>Viridiplantae</taxon>
        <taxon>Streptophyta</taxon>
        <taxon>Embryophyta</taxon>
        <taxon>Tracheophyta</taxon>
        <taxon>Spermatophyta</taxon>
        <taxon>Magnoliopsida</taxon>
        <taxon>eudicotyledons</taxon>
        <taxon>Gunneridae</taxon>
        <taxon>Pentapetalae</taxon>
        <taxon>rosids</taxon>
        <taxon>fabids</taxon>
        <taxon>Fabales</taxon>
        <taxon>Fabaceae</taxon>
        <taxon>Papilionoideae</taxon>
        <taxon>50 kb inversion clade</taxon>
        <taxon>NPAAA clade</taxon>
        <taxon>indigoferoid/millettioid clade</taxon>
        <taxon>Phaseoleae</taxon>
        <taxon>Canavalia</taxon>
    </lineage>
</organism>
<dbReference type="Proteomes" id="UP001367508">
    <property type="component" value="Unassembled WGS sequence"/>
</dbReference>
<keyword evidence="3" id="KW-1185">Reference proteome</keyword>
<evidence type="ECO:0000256" key="1">
    <source>
        <dbReference type="SAM" id="MobiDB-lite"/>
    </source>
</evidence>
<evidence type="ECO:0000313" key="2">
    <source>
        <dbReference type="EMBL" id="KAK7359770.1"/>
    </source>
</evidence>
<dbReference type="AlphaFoldDB" id="A0AAN9MRP4"/>
<proteinExistence type="predicted"/>
<reference evidence="2 3" key="1">
    <citation type="submission" date="2024-01" db="EMBL/GenBank/DDBJ databases">
        <title>The genomes of 5 underutilized Papilionoideae crops provide insights into root nodulation and disease resistanc.</title>
        <authorList>
            <person name="Jiang F."/>
        </authorList>
    </citation>
    <scope>NUCLEOTIDE SEQUENCE [LARGE SCALE GENOMIC DNA]</scope>
    <source>
        <strain evidence="2">LVBAO_FW01</strain>
        <tissue evidence="2">Leaves</tissue>
    </source>
</reference>
<evidence type="ECO:0000313" key="3">
    <source>
        <dbReference type="Proteomes" id="UP001367508"/>
    </source>
</evidence>